<dbReference type="FunFam" id="3.10.290.10:FF:000003">
    <property type="entry name" value="Pseudouridine synthase"/>
    <property type="match status" value="1"/>
</dbReference>
<comment type="similarity">
    <text evidence="1 4">Belongs to the pseudouridine synthase RsuA family.</text>
</comment>
<evidence type="ECO:0000256" key="3">
    <source>
        <dbReference type="PROSITE-ProRule" id="PRU00182"/>
    </source>
</evidence>
<dbReference type="Proteomes" id="UP000095552">
    <property type="component" value="Unassembled WGS sequence"/>
</dbReference>
<dbReference type="InterPro" id="IPR036986">
    <property type="entry name" value="S4_RNA-bd_sf"/>
</dbReference>
<dbReference type="Pfam" id="PF01479">
    <property type="entry name" value="S4"/>
    <property type="match status" value="1"/>
</dbReference>
<dbReference type="GO" id="GO:0003723">
    <property type="term" value="F:RNA binding"/>
    <property type="evidence" value="ECO:0007669"/>
    <property type="project" value="UniProtKB-KW"/>
</dbReference>
<dbReference type="InterPro" id="IPR020103">
    <property type="entry name" value="PsdUridine_synth_cat_dom_sf"/>
</dbReference>
<accession>A0A1E5T647</accession>
<dbReference type="CDD" id="cd00165">
    <property type="entry name" value="S4"/>
    <property type="match status" value="1"/>
</dbReference>
<feature type="compositionally biased region" description="Basic residues" evidence="5">
    <location>
        <begin position="1"/>
        <end position="15"/>
    </location>
</feature>
<dbReference type="InterPro" id="IPR050343">
    <property type="entry name" value="RsuA_PseudoU_synthase"/>
</dbReference>
<dbReference type="SUPFAM" id="SSF55174">
    <property type="entry name" value="Alpha-L RNA-binding motif"/>
    <property type="match status" value="1"/>
</dbReference>
<evidence type="ECO:0000256" key="4">
    <source>
        <dbReference type="RuleBase" id="RU003887"/>
    </source>
</evidence>
<gene>
    <name evidence="7" type="ORF">BFP71_04080</name>
</gene>
<proteinExistence type="inferred from homology"/>
<sequence>MQRKKFSPKGNRSKKKAVEKPDYQSAKLQTTSEKADGIRLNKYIANSGVCSRREADKLIQSGQITADKEVITALGYKVKPGVVIRYNGRVLKPEKQVYLLLNKPKGFITTTSDPEGRRTVMDLVNNACGEKIFPVGRLDRVTTGLLLFTNDGELAKKLTLPTHKIKKIYQVELNKPITKRDFESIVGGVTLEDGKALVEDLAIVSDDGRVLGIEIHIGKNRIVRRIFEHLGYQVEKLDRVAYGQLTKKDLPRGNWRFLTEKEALWLK</sequence>
<dbReference type="PROSITE" id="PS50889">
    <property type="entry name" value="S4"/>
    <property type="match status" value="1"/>
</dbReference>
<dbReference type="Gene3D" id="3.30.70.580">
    <property type="entry name" value="Pseudouridine synthase I, catalytic domain, N-terminal subdomain"/>
    <property type="match status" value="1"/>
</dbReference>
<dbReference type="InterPro" id="IPR018496">
    <property type="entry name" value="PsdUridine_synth_RsuA/RluB_CS"/>
</dbReference>
<dbReference type="GO" id="GO:0000455">
    <property type="term" value="P:enzyme-directed rRNA pseudouridine synthesis"/>
    <property type="evidence" value="ECO:0007669"/>
    <property type="project" value="UniProtKB-ARBA"/>
</dbReference>
<evidence type="ECO:0000259" key="6">
    <source>
        <dbReference type="SMART" id="SM00363"/>
    </source>
</evidence>
<dbReference type="NCBIfam" id="TIGR00093">
    <property type="entry name" value="pseudouridine synthase"/>
    <property type="match status" value="1"/>
</dbReference>
<protein>
    <recommendedName>
        <fullName evidence="4">Pseudouridine synthase</fullName>
        <ecNumber evidence="4">5.4.99.-</ecNumber>
    </recommendedName>
</protein>
<keyword evidence="3" id="KW-0694">RNA-binding</keyword>
<feature type="region of interest" description="Disordered" evidence="5">
    <location>
        <begin position="1"/>
        <end position="29"/>
    </location>
</feature>
<dbReference type="Gene3D" id="3.10.290.10">
    <property type="entry name" value="RNA-binding S4 domain"/>
    <property type="match status" value="1"/>
</dbReference>
<dbReference type="Gene3D" id="3.30.70.1560">
    <property type="entry name" value="Alpha-L RNA-binding motif"/>
    <property type="match status" value="1"/>
</dbReference>
<keyword evidence="2 4" id="KW-0413">Isomerase</keyword>
<dbReference type="SUPFAM" id="SSF55120">
    <property type="entry name" value="Pseudouridine synthase"/>
    <property type="match status" value="1"/>
</dbReference>
<dbReference type="EMBL" id="MDGQ01000003">
    <property type="protein sequence ID" value="OEK06845.1"/>
    <property type="molecule type" value="Genomic_DNA"/>
</dbReference>
<evidence type="ECO:0000256" key="1">
    <source>
        <dbReference type="ARBA" id="ARBA00008348"/>
    </source>
</evidence>
<dbReference type="RefSeq" id="WP_069834157.1">
    <property type="nucleotide sequence ID" value="NZ_MDGQ01000003.1"/>
</dbReference>
<dbReference type="PANTHER" id="PTHR47683">
    <property type="entry name" value="PSEUDOURIDINE SYNTHASE FAMILY PROTEIN-RELATED"/>
    <property type="match status" value="1"/>
</dbReference>
<dbReference type="InterPro" id="IPR042092">
    <property type="entry name" value="PsdUridine_s_RsuA/RluB/E/F_cat"/>
</dbReference>
<keyword evidence="8" id="KW-1185">Reference proteome</keyword>
<dbReference type="AlphaFoldDB" id="A0A1E5T647"/>
<organism evidence="7 8">
    <name type="scientific">Roseivirga misakiensis</name>
    <dbReference type="NCBI Taxonomy" id="1563681"/>
    <lineage>
        <taxon>Bacteria</taxon>
        <taxon>Pseudomonadati</taxon>
        <taxon>Bacteroidota</taxon>
        <taxon>Cytophagia</taxon>
        <taxon>Cytophagales</taxon>
        <taxon>Roseivirgaceae</taxon>
        <taxon>Roseivirga</taxon>
    </lineage>
</organism>
<reference evidence="7 8" key="1">
    <citation type="submission" date="2016-08" db="EMBL/GenBank/DDBJ databases">
        <title>Draft genome of Fabibacter sp. strain SK-8.</title>
        <authorList>
            <person name="Wong S.-K."/>
            <person name="Hamasaki K."/>
            <person name="Yoshizawa S."/>
        </authorList>
    </citation>
    <scope>NUCLEOTIDE SEQUENCE [LARGE SCALE GENOMIC DNA]</scope>
    <source>
        <strain evidence="7 8">SK-8</strain>
    </source>
</reference>
<dbReference type="OrthoDB" id="1012272at2"/>
<dbReference type="InterPro" id="IPR000748">
    <property type="entry name" value="PsdUridine_synth_RsuA/RluB/E/F"/>
</dbReference>
<dbReference type="PROSITE" id="PS01149">
    <property type="entry name" value="PSI_RSU"/>
    <property type="match status" value="1"/>
</dbReference>
<evidence type="ECO:0000313" key="8">
    <source>
        <dbReference type="Proteomes" id="UP000095552"/>
    </source>
</evidence>
<feature type="domain" description="RNA-binding S4" evidence="6">
    <location>
        <begin position="38"/>
        <end position="95"/>
    </location>
</feature>
<dbReference type="CDD" id="cd02870">
    <property type="entry name" value="PseudoU_synth_RsuA_like"/>
    <property type="match status" value="1"/>
</dbReference>
<evidence type="ECO:0000256" key="2">
    <source>
        <dbReference type="ARBA" id="ARBA00023235"/>
    </source>
</evidence>
<dbReference type="SMART" id="SM00363">
    <property type="entry name" value="S4"/>
    <property type="match status" value="1"/>
</dbReference>
<dbReference type="PANTHER" id="PTHR47683:SF2">
    <property type="entry name" value="RNA-BINDING S4 DOMAIN-CONTAINING PROTEIN"/>
    <property type="match status" value="1"/>
</dbReference>
<evidence type="ECO:0000313" key="7">
    <source>
        <dbReference type="EMBL" id="OEK06845.1"/>
    </source>
</evidence>
<comment type="caution">
    <text evidence="7">The sequence shown here is derived from an EMBL/GenBank/DDBJ whole genome shotgun (WGS) entry which is preliminary data.</text>
</comment>
<dbReference type="InterPro" id="IPR006145">
    <property type="entry name" value="PsdUridine_synth_RsuA/RluA"/>
</dbReference>
<dbReference type="GO" id="GO:0120159">
    <property type="term" value="F:rRNA pseudouridine synthase activity"/>
    <property type="evidence" value="ECO:0007669"/>
    <property type="project" value="UniProtKB-ARBA"/>
</dbReference>
<dbReference type="STRING" id="1563681.BFP71_04080"/>
<dbReference type="InterPro" id="IPR002942">
    <property type="entry name" value="S4_RNA-bd"/>
</dbReference>
<dbReference type="Pfam" id="PF00849">
    <property type="entry name" value="PseudoU_synth_2"/>
    <property type="match status" value="1"/>
</dbReference>
<evidence type="ECO:0000256" key="5">
    <source>
        <dbReference type="SAM" id="MobiDB-lite"/>
    </source>
</evidence>
<dbReference type="EC" id="5.4.99.-" evidence="4"/>
<name>A0A1E5T647_9BACT</name>
<dbReference type="InterPro" id="IPR020094">
    <property type="entry name" value="TruA/RsuA/RluB/E/F_N"/>
</dbReference>